<evidence type="ECO:0000313" key="1">
    <source>
        <dbReference type="EMBL" id="KAK4232798.1"/>
    </source>
</evidence>
<dbReference type="EMBL" id="MU860875">
    <property type="protein sequence ID" value="KAK4232798.1"/>
    <property type="molecule type" value="Genomic_DNA"/>
</dbReference>
<gene>
    <name evidence="1" type="ORF">C8A03DRAFT_39568</name>
</gene>
<proteinExistence type="predicted"/>
<name>A0AAN7C004_9PEZI</name>
<accession>A0AAN7C004</accession>
<dbReference type="PANTHER" id="PTHR37535">
    <property type="entry name" value="FLUG DOMAIN PROTEIN"/>
    <property type="match status" value="1"/>
</dbReference>
<protein>
    <submittedName>
        <fullName evidence="1">Uncharacterized protein</fullName>
    </submittedName>
</protein>
<comment type="caution">
    <text evidence="1">The sequence shown here is derived from an EMBL/GenBank/DDBJ whole genome shotgun (WGS) entry which is preliminary data.</text>
</comment>
<sequence>MLPYPLLCLRSHVLARALQLDSLAISFELAHGLLNRPFFGRTDRIDIPWKEEFLDKIIFPLTYQVFYELWLRCLVVIGCRNPIRPYALRVGAGARMDESLLSALQNYVMSHSGAIFETGYQTGVVRPNFVALAFGPKAVRRDETLFSDLPNIAVTRDEGAPISALEEKIAKFKERNDIAKFRAEIQATTDQKEKNRLYSQIRSTIDTCVKLQLDVHLQAYFEEAVGLRLQCLEPEPTPGGGAGV</sequence>
<keyword evidence="2" id="KW-1185">Reference proteome</keyword>
<dbReference type="PANTHER" id="PTHR37535:SF3">
    <property type="entry name" value="FLUG DOMAIN-CONTAINING PROTEIN"/>
    <property type="match status" value="1"/>
</dbReference>
<dbReference type="AlphaFoldDB" id="A0AAN7C004"/>
<evidence type="ECO:0000313" key="2">
    <source>
        <dbReference type="Proteomes" id="UP001303760"/>
    </source>
</evidence>
<reference evidence="1" key="1">
    <citation type="journal article" date="2023" name="Mol. Phylogenet. Evol.">
        <title>Genome-scale phylogeny and comparative genomics of the fungal order Sordariales.</title>
        <authorList>
            <person name="Hensen N."/>
            <person name="Bonometti L."/>
            <person name="Westerberg I."/>
            <person name="Brannstrom I.O."/>
            <person name="Guillou S."/>
            <person name="Cros-Aarteil S."/>
            <person name="Calhoun S."/>
            <person name="Haridas S."/>
            <person name="Kuo A."/>
            <person name="Mondo S."/>
            <person name="Pangilinan J."/>
            <person name="Riley R."/>
            <person name="LaButti K."/>
            <person name="Andreopoulos B."/>
            <person name="Lipzen A."/>
            <person name="Chen C."/>
            <person name="Yan M."/>
            <person name="Daum C."/>
            <person name="Ng V."/>
            <person name="Clum A."/>
            <person name="Steindorff A."/>
            <person name="Ohm R.A."/>
            <person name="Martin F."/>
            <person name="Silar P."/>
            <person name="Natvig D.O."/>
            <person name="Lalanne C."/>
            <person name="Gautier V."/>
            <person name="Ament-Velasquez S.L."/>
            <person name="Kruys A."/>
            <person name="Hutchinson M.I."/>
            <person name="Powell A.J."/>
            <person name="Barry K."/>
            <person name="Miller A.N."/>
            <person name="Grigoriev I.V."/>
            <person name="Debuchy R."/>
            <person name="Gladieux P."/>
            <person name="Hiltunen Thoren M."/>
            <person name="Johannesson H."/>
        </authorList>
    </citation>
    <scope>NUCLEOTIDE SEQUENCE</scope>
    <source>
        <strain evidence="1">CBS 532.94</strain>
    </source>
</reference>
<organism evidence="1 2">
    <name type="scientific">Achaetomium macrosporum</name>
    <dbReference type="NCBI Taxonomy" id="79813"/>
    <lineage>
        <taxon>Eukaryota</taxon>
        <taxon>Fungi</taxon>
        <taxon>Dikarya</taxon>
        <taxon>Ascomycota</taxon>
        <taxon>Pezizomycotina</taxon>
        <taxon>Sordariomycetes</taxon>
        <taxon>Sordariomycetidae</taxon>
        <taxon>Sordariales</taxon>
        <taxon>Chaetomiaceae</taxon>
        <taxon>Achaetomium</taxon>
    </lineage>
</organism>
<reference evidence="1" key="2">
    <citation type="submission" date="2023-05" db="EMBL/GenBank/DDBJ databases">
        <authorList>
            <consortium name="Lawrence Berkeley National Laboratory"/>
            <person name="Steindorff A."/>
            <person name="Hensen N."/>
            <person name="Bonometti L."/>
            <person name="Westerberg I."/>
            <person name="Brannstrom I.O."/>
            <person name="Guillou S."/>
            <person name="Cros-Aarteil S."/>
            <person name="Calhoun S."/>
            <person name="Haridas S."/>
            <person name="Kuo A."/>
            <person name="Mondo S."/>
            <person name="Pangilinan J."/>
            <person name="Riley R."/>
            <person name="Labutti K."/>
            <person name="Andreopoulos B."/>
            <person name="Lipzen A."/>
            <person name="Chen C."/>
            <person name="Yanf M."/>
            <person name="Daum C."/>
            <person name="Ng V."/>
            <person name="Clum A."/>
            <person name="Ohm R."/>
            <person name="Martin F."/>
            <person name="Silar P."/>
            <person name="Natvig D."/>
            <person name="Lalanne C."/>
            <person name="Gautier V."/>
            <person name="Ament-Velasquez S.L."/>
            <person name="Kruys A."/>
            <person name="Hutchinson M.I."/>
            <person name="Powell A.J."/>
            <person name="Barry K."/>
            <person name="Miller A.N."/>
            <person name="Grigoriev I.V."/>
            <person name="Debuchy R."/>
            <person name="Gladieux P."/>
            <person name="Thoren M.H."/>
            <person name="Johannesson H."/>
        </authorList>
    </citation>
    <scope>NUCLEOTIDE SEQUENCE</scope>
    <source>
        <strain evidence="1">CBS 532.94</strain>
    </source>
</reference>
<dbReference type="InterPro" id="IPR021842">
    <property type="entry name" value="DUF3435"/>
</dbReference>
<dbReference type="Proteomes" id="UP001303760">
    <property type="component" value="Unassembled WGS sequence"/>
</dbReference>
<dbReference type="Pfam" id="PF11917">
    <property type="entry name" value="DUF3435"/>
    <property type="match status" value="1"/>
</dbReference>